<dbReference type="UniPathway" id="UPA00068">
    <property type="reaction ID" value="UER00113"/>
</dbReference>
<dbReference type="GO" id="GO:0005737">
    <property type="term" value="C:cytoplasm"/>
    <property type="evidence" value="ECO:0007669"/>
    <property type="project" value="TreeGrafter"/>
</dbReference>
<dbReference type="EMBL" id="PGFA01000001">
    <property type="protein sequence ID" value="PJJ58730.1"/>
    <property type="molecule type" value="Genomic_DNA"/>
</dbReference>
<reference evidence="10 11" key="1">
    <citation type="submission" date="2017-11" db="EMBL/GenBank/DDBJ databases">
        <title>Genomic Encyclopedia of Archaeal and Bacterial Type Strains, Phase II (KMG-II): From Individual Species to Whole Genera.</title>
        <authorList>
            <person name="Goeker M."/>
        </authorList>
    </citation>
    <scope>NUCLEOTIDE SEQUENCE [LARGE SCALE GENOMIC DNA]</scope>
    <source>
        <strain evidence="10 11">DSM 11115</strain>
    </source>
</reference>
<dbReference type="GO" id="GO:0000053">
    <property type="term" value="P:argininosuccinate metabolic process"/>
    <property type="evidence" value="ECO:0007669"/>
    <property type="project" value="TreeGrafter"/>
</dbReference>
<dbReference type="InterPro" id="IPR024074">
    <property type="entry name" value="AS_cat/multimer_dom_body"/>
</dbReference>
<dbReference type="EC" id="6.3.4.5" evidence="2"/>
<dbReference type="InterPro" id="IPR014729">
    <property type="entry name" value="Rossmann-like_a/b/a_fold"/>
</dbReference>
<keyword evidence="3" id="KW-0055">Arginine biosynthesis</keyword>
<dbReference type="PANTHER" id="PTHR11587:SF2">
    <property type="entry name" value="ARGININOSUCCINATE SYNTHASE"/>
    <property type="match status" value="1"/>
</dbReference>
<protein>
    <recommendedName>
        <fullName evidence="2">argininosuccinate synthase</fullName>
        <ecNumber evidence="2">6.3.4.5</ecNumber>
    </recommendedName>
</protein>
<dbReference type="InterPro" id="IPR048268">
    <property type="entry name" value="Arginosuc_syn_C"/>
</dbReference>
<comment type="pathway">
    <text evidence="1">Amino-acid biosynthesis; L-arginine biosynthesis; L-arginine from L-ornithine and carbamoyl phosphate: step 2/3.</text>
</comment>
<name>A0A2M9BLD6_9BACT</name>
<evidence type="ECO:0000259" key="9">
    <source>
        <dbReference type="Pfam" id="PF20979"/>
    </source>
</evidence>
<feature type="domain" description="Arginosuccinate synthase-like N-terminal" evidence="8">
    <location>
        <begin position="4"/>
        <end position="165"/>
    </location>
</feature>
<keyword evidence="5" id="KW-0028">Amino-acid biosynthesis</keyword>
<keyword evidence="4" id="KW-0436">Ligase</keyword>
<dbReference type="OrthoDB" id="9801641at2"/>
<dbReference type="InterPro" id="IPR048267">
    <property type="entry name" value="Arginosuc_syn_N"/>
</dbReference>
<dbReference type="GO" id="GO:0006526">
    <property type="term" value="P:L-arginine biosynthetic process"/>
    <property type="evidence" value="ECO:0007669"/>
    <property type="project" value="UniProtKB-UniPathway"/>
</dbReference>
<dbReference type="InterPro" id="IPR023434">
    <property type="entry name" value="Arginosuc_synth_type_1_subfam"/>
</dbReference>
<evidence type="ECO:0000313" key="11">
    <source>
        <dbReference type="Proteomes" id="UP000228535"/>
    </source>
</evidence>
<dbReference type="GO" id="GO:0004055">
    <property type="term" value="F:argininosuccinate synthase activity"/>
    <property type="evidence" value="ECO:0007669"/>
    <property type="project" value="UniProtKB-EC"/>
</dbReference>
<dbReference type="SUPFAM" id="SSF52402">
    <property type="entry name" value="Adenine nucleotide alpha hydrolases-like"/>
    <property type="match status" value="1"/>
</dbReference>
<organism evidence="10 11">
    <name type="scientific">Hymenobacter chitinivorans DSM 11115</name>
    <dbReference type="NCBI Taxonomy" id="1121954"/>
    <lineage>
        <taxon>Bacteria</taxon>
        <taxon>Pseudomonadati</taxon>
        <taxon>Bacteroidota</taxon>
        <taxon>Cytophagia</taxon>
        <taxon>Cytophagales</taxon>
        <taxon>Hymenobacteraceae</taxon>
        <taxon>Hymenobacter</taxon>
    </lineage>
</organism>
<dbReference type="CDD" id="cd01999">
    <property type="entry name" value="ASS"/>
    <property type="match status" value="1"/>
</dbReference>
<dbReference type="Pfam" id="PF00764">
    <property type="entry name" value="Arginosuc_synth"/>
    <property type="match status" value="1"/>
</dbReference>
<dbReference type="Gene3D" id="3.40.50.620">
    <property type="entry name" value="HUPs"/>
    <property type="match status" value="1"/>
</dbReference>
<dbReference type="Pfam" id="PF20979">
    <property type="entry name" value="Arginosuc_syn_C"/>
    <property type="match status" value="1"/>
</dbReference>
<evidence type="ECO:0000256" key="5">
    <source>
        <dbReference type="ARBA" id="ARBA00022605"/>
    </source>
</evidence>
<evidence type="ECO:0000256" key="4">
    <source>
        <dbReference type="ARBA" id="ARBA00022598"/>
    </source>
</evidence>
<dbReference type="PROSITE" id="PS00564">
    <property type="entry name" value="ARGININOSUCCIN_SYN_1"/>
    <property type="match status" value="1"/>
</dbReference>
<dbReference type="PANTHER" id="PTHR11587">
    <property type="entry name" value="ARGININOSUCCINATE SYNTHASE"/>
    <property type="match status" value="1"/>
</dbReference>
<gene>
    <name evidence="10" type="ORF">CLV45_0140</name>
</gene>
<evidence type="ECO:0000256" key="6">
    <source>
        <dbReference type="ARBA" id="ARBA00022741"/>
    </source>
</evidence>
<accession>A0A2M9BLD6</accession>
<evidence type="ECO:0000259" key="8">
    <source>
        <dbReference type="Pfam" id="PF00764"/>
    </source>
</evidence>
<dbReference type="RefSeq" id="WP_100334483.1">
    <property type="nucleotide sequence ID" value="NZ_PGFA01000001.1"/>
</dbReference>
<dbReference type="FunFam" id="3.40.50.620:FF:000019">
    <property type="entry name" value="Argininosuccinate synthase"/>
    <property type="match status" value="1"/>
</dbReference>
<evidence type="ECO:0000256" key="7">
    <source>
        <dbReference type="ARBA" id="ARBA00022840"/>
    </source>
</evidence>
<evidence type="ECO:0000313" key="10">
    <source>
        <dbReference type="EMBL" id="PJJ58730.1"/>
    </source>
</evidence>
<feature type="domain" description="Arginosuccinate synthase C-terminal" evidence="9">
    <location>
        <begin position="174"/>
        <end position="387"/>
    </location>
</feature>
<evidence type="ECO:0000256" key="3">
    <source>
        <dbReference type="ARBA" id="ARBA00022571"/>
    </source>
</evidence>
<keyword evidence="7" id="KW-0067">ATP-binding</keyword>
<evidence type="ECO:0000256" key="1">
    <source>
        <dbReference type="ARBA" id="ARBA00004967"/>
    </source>
</evidence>
<comment type="caution">
    <text evidence="10">The sequence shown here is derived from an EMBL/GenBank/DDBJ whole genome shotgun (WGS) entry which is preliminary data.</text>
</comment>
<dbReference type="Proteomes" id="UP000228535">
    <property type="component" value="Unassembled WGS sequence"/>
</dbReference>
<dbReference type="Gene3D" id="3.90.1260.10">
    <property type="entry name" value="Argininosuccinate synthetase, chain A, domain 2"/>
    <property type="match status" value="1"/>
</dbReference>
<dbReference type="GO" id="GO:0000050">
    <property type="term" value="P:urea cycle"/>
    <property type="evidence" value="ECO:0007669"/>
    <property type="project" value="TreeGrafter"/>
</dbReference>
<dbReference type="AlphaFoldDB" id="A0A2M9BLD6"/>
<dbReference type="InterPro" id="IPR018223">
    <property type="entry name" value="Arginosuc_synth_CS"/>
</dbReference>
<dbReference type="NCBIfam" id="TIGR00032">
    <property type="entry name" value="argG"/>
    <property type="match status" value="1"/>
</dbReference>
<evidence type="ECO:0000256" key="2">
    <source>
        <dbReference type="ARBA" id="ARBA00012286"/>
    </source>
</evidence>
<proteinExistence type="predicted"/>
<keyword evidence="6" id="KW-0547">Nucleotide-binding</keyword>
<sequence length="396" mass="44335">MKKKVVLAYSGGLDTSYCVVYLTRELGLEVHTVIVNSGGFSDEELAAIEKRAYELGSTKHEVIDVTQRFYQDCLRYLIFGNILKNDTYPLSVSAERMFQSLALAEYAREHKADYIAHGSTGAGNDQVRFDVAFSVIAPNTEIITPIRDLKLSRQAEIDFLNQHGFEMSWEKAKYSINKGIWGTSVGGVETLTSNQALPESAYPTQISATEPTSIEITFEKGEPVALNGETMNPVALIQALNELAGTYAIGRDTHVGDTILGIKGRVGFEAPAPLILLKAHHLLEKHTSSRWQLLHKDYVANWYGTLLHEAQYLDPVMRDFEALLTSSQERVSGKVFVTLKPYQFELQGIESKYDMMRSKVATYGEENDAWDGRDAKGFIKIFSNQLRIHSSFNDEN</sequence>
<dbReference type="SUPFAM" id="SSF69864">
    <property type="entry name" value="Argininosuccinate synthetase, C-terminal domain"/>
    <property type="match status" value="1"/>
</dbReference>
<dbReference type="InterPro" id="IPR001518">
    <property type="entry name" value="Arginosuc_synth"/>
</dbReference>
<keyword evidence="11" id="KW-1185">Reference proteome</keyword>
<dbReference type="GO" id="GO:0005524">
    <property type="term" value="F:ATP binding"/>
    <property type="evidence" value="ECO:0007669"/>
    <property type="project" value="UniProtKB-KW"/>
</dbReference>